<reference evidence="6 7" key="1">
    <citation type="journal article" date="2011" name="J. Bacteriol.">
        <title>Complete genome sequence of the type strain Cupriavidus necator N-1.</title>
        <authorList>
            <person name="Poehlein A."/>
            <person name="Kusian B."/>
            <person name="Friedrich B."/>
            <person name="Daniel R."/>
            <person name="Bowien B."/>
        </authorList>
    </citation>
    <scope>NUCLEOTIDE SEQUENCE [LARGE SCALE GENOMIC DNA]</scope>
    <source>
        <strain evidence="7">ATCC 43291 / DSM 13513 / CCUG 52238 / LMG 8453 / N-1</strain>
        <plasmid evidence="6 7">pBB1</plasmid>
    </source>
</reference>
<evidence type="ECO:0000313" key="6">
    <source>
        <dbReference type="EMBL" id="AEI82350.1"/>
    </source>
</evidence>
<dbReference type="SUPFAM" id="SSF53850">
    <property type="entry name" value="Periplasmic binding protein-like II"/>
    <property type="match status" value="1"/>
</dbReference>
<keyword evidence="3" id="KW-0238">DNA-binding</keyword>
<dbReference type="GO" id="GO:0043565">
    <property type="term" value="F:sequence-specific DNA binding"/>
    <property type="evidence" value="ECO:0007669"/>
    <property type="project" value="TreeGrafter"/>
</dbReference>
<evidence type="ECO:0000256" key="4">
    <source>
        <dbReference type="ARBA" id="ARBA00023163"/>
    </source>
</evidence>
<dbReference type="PROSITE" id="PS50931">
    <property type="entry name" value="HTH_LYSR"/>
    <property type="match status" value="1"/>
</dbReference>
<evidence type="ECO:0000259" key="5">
    <source>
        <dbReference type="PROSITE" id="PS50931"/>
    </source>
</evidence>
<dbReference type="AlphaFoldDB" id="F8GUE6"/>
<dbReference type="InterPro" id="IPR000847">
    <property type="entry name" value="LysR_HTH_N"/>
</dbReference>
<gene>
    <name evidence="6" type="ordered locus">CNE_BB1p09380</name>
</gene>
<evidence type="ECO:0000256" key="2">
    <source>
        <dbReference type="ARBA" id="ARBA00023015"/>
    </source>
</evidence>
<organism evidence="6 7">
    <name type="scientific">Cupriavidus necator (strain ATCC 43291 / DSM 13513 / CCUG 52238 / LMG 8453 / N-1)</name>
    <name type="common">Ralstonia eutropha</name>
    <dbReference type="NCBI Taxonomy" id="1042878"/>
    <lineage>
        <taxon>Bacteria</taxon>
        <taxon>Pseudomonadati</taxon>
        <taxon>Pseudomonadota</taxon>
        <taxon>Betaproteobacteria</taxon>
        <taxon>Burkholderiales</taxon>
        <taxon>Burkholderiaceae</taxon>
        <taxon>Cupriavidus</taxon>
    </lineage>
</organism>
<dbReference type="Proteomes" id="UP000006798">
    <property type="component" value="Plasmid pBB1"/>
</dbReference>
<dbReference type="CDD" id="cd08422">
    <property type="entry name" value="PBP2_CrgA_like"/>
    <property type="match status" value="1"/>
</dbReference>
<dbReference type="SUPFAM" id="SSF46785">
    <property type="entry name" value="Winged helix' DNA-binding domain"/>
    <property type="match status" value="1"/>
</dbReference>
<dbReference type="Gene3D" id="3.40.190.290">
    <property type="match status" value="1"/>
</dbReference>
<dbReference type="InterPro" id="IPR036388">
    <property type="entry name" value="WH-like_DNA-bd_sf"/>
</dbReference>
<dbReference type="Gene3D" id="1.10.10.10">
    <property type="entry name" value="Winged helix-like DNA-binding domain superfamily/Winged helix DNA-binding domain"/>
    <property type="match status" value="1"/>
</dbReference>
<dbReference type="EMBL" id="CP002879">
    <property type="protein sequence ID" value="AEI82350.1"/>
    <property type="molecule type" value="Genomic_DNA"/>
</dbReference>
<evidence type="ECO:0000256" key="1">
    <source>
        <dbReference type="ARBA" id="ARBA00009437"/>
    </source>
</evidence>
<dbReference type="FunFam" id="1.10.10.10:FF:000001">
    <property type="entry name" value="LysR family transcriptional regulator"/>
    <property type="match status" value="1"/>
</dbReference>
<dbReference type="KEGG" id="cnc:CNE_BB1p09380"/>
<dbReference type="PANTHER" id="PTHR30537:SF35">
    <property type="entry name" value="TRANSCRIPTIONAL REGULATORY PROTEIN"/>
    <property type="match status" value="1"/>
</dbReference>
<dbReference type="RefSeq" id="WP_013959382.1">
    <property type="nucleotide sequence ID" value="NC_015727.1"/>
</dbReference>
<dbReference type="Pfam" id="PF03466">
    <property type="entry name" value="LysR_substrate"/>
    <property type="match status" value="1"/>
</dbReference>
<keyword evidence="2" id="KW-0805">Transcription regulation</keyword>
<sequence length="307" mass="33752">MDRLRCIEVFIEVAQGRSFSAAAQRLGISKGNVTKHVAWLEETLGAQLLMRTTKSVSLTDAGLTLLENGRDLLERFEETEAAIEGSVTSTKGALRVGCPPSFGAFHLVPLLTAFSALHPDVQVVLYLDDGRSDLVSEGLDLSLRIASSLRDTSYVAQKLAVVPQILVASDRYLANRGHPETPQDLVHHDCLVHTLKAPTNIWSFTGPEGNVSVRVNGTIRANFGEALRYAAILGHGIAMHPTYMVADDIQQGRLRQVLAAYQPTALDVFAVFPSRRHLPTRVRAFIDFLKVRFAGMVEWQQEPDALK</sequence>
<name>F8GUE6_CUPNN</name>
<dbReference type="InterPro" id="IPR058163">
    <property type="entry name" value="LysR-type_TF_proteobact-type"/>
</dbReference>
<keyword evidence="6" id="KW-0614">Plasmid</keyword>
<dbReference type="HOGENOM" id="CLU_039613_16_2_4"/>
<keyword evidence="4" id="KW-0804">Transcription</keyword>
<proteinExistence type="inferred from homology"/>
<protein>
    <submittedName>
        <fullName evidence="6">Transcriptional regulator LysR family</fullName>
    </submittedName>
</protein>
<dbReference type="InterPro" id="IPR036390">
    <property type="entry name" value="WH_DNA-bd_sf"/>
</dbReference>
<dbReference type="Pfam" id="PF00126">
    <property type="entry name" value="HTH_1"/>
    <property type="match status" value="1"/>
</dbReference>
<dbReference type="FunFam" id="3.40.190.290:FF:000001">
    <property type="entry name" value="Transcriptional regulator, LysR family"/>
    <property type="match status" value="1"/>
</dbReference>
<dbReference type="InterPro" id="IPR005119">
    <property type="entry name" value="LysR_subst-bd"/>
</dbReference>
<geneLocation type="plasmid" evidence="6 7">
    <name>pBB1</name>
</geneLocation>
<evidence type="ECO:0000256" key="3">
    <source>
        <dbReference type="ARBA" id="ARBA00023125"/>
    </source>
</evidence>
<dbReference type="GeneID" id="34311813"/>
<accession>F8GUE6</accession>
<dbReference type="PANTHER" id="PTHR30537">
    <property type="entry name" value="HTH-TYPE TRANSCRIPTIONAL REGULATOR"/>
    <property type="match status" value="1"/>
</dbReference>
<evidence type="ECO:0000313" key="7">
    <source>
        <dbReference type="Proteomes" id="UP000006798"/>
    </source>
</evidence>
<dbReference type="GO" id="GO:0003700">
    <property type="term" value="F:DNA-binding transcription factor activity"/>
    <property type="evidence" value="ECO:0007669"/>
    <property type="project" value="InterPro"/>
</dbReference>
<dbReference type="GO" id="GO:0006351">
    <property type="term" value="P:DNA-templated transcription"/>
    <property type="evidence" value="ECO:0007669"/>
    <property type="project" value="TreeGrafter"/>
</dbReference>
<feature type="domain" description="HTH lysR-type" evidence="5">
    <location>
        <begin position="1"/>
        <end position="59"/>
    </location>
</feature>
<comment type="similarity">
    <text evidence="1">Belongs to the LysR transcriptional regulatory family.</text>
</comment>